<feature type="region of interest" description="Disordered" evidence="1">
    <location>
        <begin position="1"/>
        <end position="28"/>
    </location>
</feature>
<comment type="caution">
    <text evidence="2">The sequence shown here is derived from an EMBL/GenBank/DDBJ whole genome shotgun (WGS) entry which is preliminary data.</text>
</comment>
<accession>W9C2Z0</accession>
<name>W9C2Z0_SCLBF</name>
<keyword evidence="3" id="KW-1185">Reference proteome</keyword>
<gene>
    <name evidence="2" type="ORF">SBOR_8456</name>
</gene>
<dbReference type="AlphaFoldDB" id="W9C2Z0"/>
<evidence type="ECO:0000313" key="3">
    <source>
        <dbReference type="Proteomes" id="UP000019487"/>
    </source>
</evidence>
<evidence type="ECO:0000256" key="1">
    <source>
        <dbReference type="SAM" id="MobiDB-lite"/>
    </source>
</evidence>
<sequence>MSAQDVFCRPGGTPSQRAEHKIGSKNSQSLTNRPFATLLVFSAGRRFEAAHLSTIQAPSLDTGLGKHGMWRPESGIAEANLIDLTRPDAL</sequence>
<dbReference type="EMBL" id="AYSA01000536">
    <property type="protein sequence ID" value="ESZ91157.1"/>
    <property type="molecule type" value="Genomic_DNA"/>
</dbReference>
<reference evidence="2 3" key="1">
    <citation type="journal article" date="2014" name="Genome Announc.">
        <title>Draft genome sequence of Sclerotinia borealis, a psychrophilic plant pathogenic fungus.</title>
        <authorList>
            <person name="Mardanov A.V."/>
            <person name="Beletsky A.V."/>
            <person name="Kadnikov V.V."/>
            <person name="Ignatov A.N."/>
            <person name="Ravin N.V."/>
        </authorList>
    </citation>
    <scope>NUCLEOTIDE SEQUENCE [LARGE SCALE GENOMIC DNA]</scope>
    <source>
        <strain evidence="3">F-4157</strain>
    </source>
</reference>
<dbReference type="Proteomes" id="UP000019487">
    <property type="component" value="Unassembled WGS sequence"/>
</dbReference>
<proteinExistence type="predicted"/>
<organism evidence="2 3">
    <name type="scientific">Sclerotinia borealis (strain F-4128)</name>
    <dbReference type="NCBI Taxonomy" id="1432307"/>
    <lineage>
        <taxon>Eukaryota</taxon>
        <taxon>Fungi</taxon>
        <taxon>Dikarya</taxon>
        <taxon>Ascomycota</taxon>
        <taxon>Pezizomycotina</taxon>
        <taxon>Leotiomycetes</taxon>
        <taxon>Helotiales</taxon>
        <taxon>Sclerotiniaceae</taxon>
        <taxon>Sclerotinia</taxon>
    </lineage>
</organism>
<evidence type="ECO:0000313" key="2">
    <source>
        <dbReference type="EMBL" id="ESZ91157.1"/>
    </source>
</evidence>
<protein>
    <submittedName>
        <fullName evidence="2">Uncharacterized protein</fullName>
    </submittedName>
</protein>
<dbReference type="HOGENOM" id="CLU_2442138_0_0_1"/>